<proteinExistence type="predicted"/>
<sequence length="60" mass="6433">MEDAEVPCDELAILHQGHLAVGVNPINAKTQNGENTRLEDVFVHFSGVIIEHGGLPISTV</sequence>
<evidence type="ECO:0000313" key="1">
    <source>
        <dbReference type="EMBL" id="RVD79816.1"/>
    </source>
</evidence>
<accession>A0AA94JJP8</accession>
<reference evidence="1 2" key="1">
    <citation type="submission" date="2016-10" db="EMBL/GenBank/DDBJ databases">
        <title>Search of new enzymes for the oxidation of sulfur compounds.</title>
        <authorList>
            <person name="Novo A."/>
            <person name="Moreira I.S."/>
            <person name="Castro P.M."/>
        </authorList>
    </citation>
    <scope>NUCLEOTIDE SEQUENCE [LARGE SCALE GENOMIC DNA]</scope>
    <source>
        <strain evidence="1 2">A9</strain>
    </source>
</reference>
<comment type="caution">
    <text evidence="1">The sequence shown here is derived from an EMBL/GenBank/DDBJ whole genome shotgun (WGS) entry which is preliminary data.</text>
</comment>
<dbReference type="EMBL" id="MKWS01000001">
    <property type="protein sequence ID" value="RVD79816.1"/>
    <property type="molecule type" value="Genomic_DNA"/>
</dbReference>
<name>A0AA94JJP8_9PSED</name>
<dbReference type="Proteomes" id="UP000288002">
    <property type="component" value="Unassembled WGS sequence"/>
</dbReference>
<dbReference type="AlphaFoldDB" id="A0AA94JJP8"/>
<gene>
    <name evidence="1" type="ORF">A9HBioS_0340</name>
</gene>
<evidence type="ECO:0000313" key="2">
    <source>
        <dbReference type="Proteomes" id="UP000288002"/>
    </source>
</evidence>
<dbReference type="RefSeq" id="WP_127647353.1">
    <property type="nucleotide sequence ID" value="NZ_MKWS01000001.1"/>
</dbReference>
<protein>
    <submittedName>
        <fullName evidence="1">Uncharacterized protein</fullName>
    </submittedName>
</protein>
<organism evidence="1 2">
    <name type="scientific">Pseudomonas koreensis</name>
    <dbReference type="NCBI Taxonomy" id="198620"/>
    <lineage>
        <taxon>Bacteria</taxon>
        <taxon>Pseudomonadati</taxon>
        <taxon>Pseudomonadota</taxon>
        <taxon>Gammaproteobacteria</taxon>
        <taxon>Pseudomonadales</taxon>
        <taxon>Pseudomonadaceae</taxon>
        <taxon>Pseudomonas</taxon>
    </lineage>
</organism>